<dbReference type="OrthoDB" id="2191694at2759"/>
<dbReference type="OMA" id="KNNETMG"/>
<dbReference type="InParanoid" id="L2GWN8"/>
<dbReference type="STRING" id="948595.L2GWN8"/>
<dbReference type="Proteomes" id="UP000011081">
    <property type="component" value="Unassembled WGS sequence"/>
</dbReference>
<feature type="compositionally biased region" description="Basic and acidic residues" evidence="1">
    <location>
        <begin position="434"/>
        <end position="453"/>
    </location>
</feature>
<proteinExistence type="predicted"/>
<dbReference type="RefSeq" id="XP_008073811.1">
    <property type="nucleotide sequence ID" value="XM_008075620.1"/>
</dbReference>
<keyword evidence="3" id="KW-1185">Reference proteome</keyword>
<feature type="region of interest" description="Disordered" evidence="1">
    <location>
        <begin position="428"/>
        <end position="484"/>
    </location>
</feature>
<dbReference type="HOGENOM" id="CLU_414002_0_0_1"/>
<name>L2GWN8_VAVCU</name>
<dbReference type="VEuPathDB" id="MicrosporidiaDB:VCUG_00790"/>
<evidence type="ECO:0000256" key="1">
    <source>
        <dbReference type="SAM" id="MobiDB-lite"/>
    </source>
</evidence>
<organism evidence="2 3">
    <name type="scientific">Vavraia culicis (isolate floridensis)</name>
    <name type="common">Microsporidian parasite</name>
    <dbReference type="NCBI Taxonomy" id="948595"/>
    <lineage>
        <taxon>Eukaryota</taxon>
        <taxon>Fungi</taxon>
        <taxon>Fungi incertae sedis</taxon>
        <taxon>Microsporidia</taxon>
        <taxon>Pleistophoridae</taxon>
        <taxon>Vavraia</taxon>
    </lineage>
</organism>
<feature type="region of interest" description="Disordered" evidence="1">
    <location>
        <begin position="496"/>
        <end position="515"/>
    </location>
</feature>
<sequence>MFTGNMSDMFTTSEIIKYDNKCTNSDFLALIADKNSTQLRELCFKIMEIKDPFHSLSLLLRIYTNKPFINSLFMERLSSLVREVKGEKYLRIKNLDERVYWLMMRHAEENDVQAMIHCASIIKINGTKLEELKRYFSYSLVYQYYKSICKNIFKEKYRRQEIALVIRLMDSASLCFKNLYPVIKKISKCARQKSIDKSVIECAKLLGCVIKYEPRAVHDHQDYVTSVLSFLCGVLTDIKNYVFLGLEDLNEIVIAVGRICEYEKDNFGLSKLLTGLYANSYDIIYKYNKIRAHLEEDLVCLTVNLQLVRILYRVTYHQGLRAFNYNQFYNDIVNLKYGKPVNLSMRKYRRVLSTFYASKYRLLDMVYDDQCFNTDMLIADISMCSDFYGVLKNLKRLLMKLELDKLIRIGVTAVNTCGDVHCKSGNGDLSNRASEQRNVDKQQEENTDERRVADGSVSKCKRDENAERNLQQAMSGEKNGETMGCTVKMNGSKSKNNETMGCTVKMNGSKSKNNETMGYTVKMNGSKSKNGSDATAVKNDPSFDEKNYVFLIKFALKRCFLDQNDFKANVELYKKFLVDKGPSLVLLATSAFARNMEDLKYTDAHLDLLSFMFVLHLNDRNNRIVRKKEKVVIAAYDALANGEKIIFMKKRVHESRKSEVLRI</sequence>
<evidence type="ECO:0000313" key="3">
    <source>
        <dbReference type="Proteomes" id="UP000011081"/>
    </source>
</evidence>
<gene>
    <name evidence="2" type="ORF">VCUG_00790</name>
</gene>
<evidence type="ECO:0000313" key="2">
    <source>
        <dbReference type="EMBL" id="ELA47708.1"/>
    </source>
</evidence>
<dbReference type="EMBL" id="GL877413">
    <property type="protein sequence ID" value="ELA47708.1"/>
    <property type="molecule type" value="Genomic_DNA"/>
</dbReference>
<reference evidence="3" key="1">
    <citation type="submission" date="2011-03" db="EMBL/GenBank/DDBJ databases">
        <title>The genome sequence of Vavraia culicis strain floridensis.</title>
        <authorList>
            <consortium name="The Broad Institute Genome Sequencing Platform"/>
            <person name="Cuomo C."/>
            <person name="Becnel J."/>
            <person name="Sanscrainte N."/>
            <person name="Young S.K."/>
            <person name="Zeng Q."/>
            <person name="Gargeya S."/>
            <person name="Fitzgerald M."/>
            <person name="Haas B."/>
            <person name="Abouelleil A."/>
            <person name="Alvarado L."/>
            <person name="Arachchi H.M."/>
            <person name="Berlin A."/>
            <person name="Chapman S.B."/>
            <person name="Gearin G."/>
            <person name="Goldberg J."/>
            <person name="Griggs A."/>
            <person name="Gujja S."/>
            <person name="Hansen M."/>
            <person name="Heiman D."/>
            <person name="Howarth C."/>
            <person name="Larimer J."/>
            <person name="Lui A."/>
            <person name="MacDonald P.J.P."/>
            <person name="McCowen C."/>
            <person name="Montmayeur A."/>
            <person name="Murphy C."/>
            <person name="Neiman D."/>
            <person name="Pearson M."/>
            <person name="Priest M."/>
            <person name="Roberts A."/>
            <person name="Saif S."/>
            <person name="Shea T."/>
            <person name="Sisk P."/>
            <person name="Stolte C."/>
            <person name="Sykes S."/>
            <person name="Wortman J."/>
            <person name="Nusbaum C."/>
            <person name="Birren B."/>
        </authorList>
    </citation>
    <scope>NUCLEOTIDE SEQUENCE [LARGE SCALE GENOMIC DNA]</scope>
    <source>
        <strain evidence="3">floridensis</strain>
    </source>
</reference>
<protein>
    <submittedName>
        <fullName evidence="2">Uncharacterized protein</fullName>
    </submittedName>
</protein>
<dbReference type="GeneID" id="19878673"/>
<dbReference type="AlphaFoldDB" id="L2GWN8"/>
<accession>L2GWN8</accession>